<keyword evidence="7" id="KW-0732">Signal</keyword>
<dbReference type="AlphaFoldDB" id="A0A3L9YG06"/>
<feature type="active site" description="Charge relay system" evidence="5">
    <location>
        <position position="201"/>
    </location>
</feature>
<feature type="signal peptide" evidence="7">
    <location>
        <begin position="1"/>
        <end position="22"/>
    </location>
</feature>
<sequence length="407" mass="42667">MRVIALLLIVLLGVALPAAVGAQTTGQQGPRGQGEPTPRDDGAWEETRNAPSTDAHRIAGNRLEYIVIGPPGQSNAVIQALTAAGAELRRTRDYPTLNRRGLFFDFRNRLQLAEAERILAQAAPQSFVDIHAFYRFAQGSPRIYAPEMVGVTQPGRCRIPGSVTLGLIDGPVDTSHPALQAVQITNESVLNRGERPPATDHGTAIAILMAGQDGGGPLTGLAGGARLHAISAFSRNAGREAGDIERIAAAIDRLLSRNVRLINMSFAGPQNRAMAAVLEAAAGRGAVMIAAAGNSGRDLASYPAGYPDVIAVTAIDAGYRRYRRANFGTHIEFAAPGVDLFVATRRGGSYASGTSYAAPIVTALAARLAPSASVQTVRNRLRAASVDLGSPGRDAEFGWGLVRAPGC</sequence>
<evidence type="ECO:0000256" key="3">
    <source>
        <dbReference type="ARBA" id="ARBA00022801"/>
    </source>
</evidence>
<comment type="similarity">
    <text evidence="1 5">Belongs to the peptidase S8 family.</text>
</comment>
<dbReference type="InterPro" id="IPR050131">
    <property type="entry name" value="Peptidase_S8_subtilisin-like"/>
</dbReference>
<accession>A0A3L9YG06</accession>
<feature type="compositionally biased region" description="Low complexity" evidence="6">
    <location>
        <begin position="22"/>
        <end position="36"/>
    </location>
</feature>
<proteinExistence type="inferred from homology"/>
<evidence type="ECO:0000313" key="9">
    <source>
        <dbReference type="EMBL" id="RMA41850.1"/>
    </source>
</evidence>
<evidence type="ECO:0000256" key="1">
    <source>
        <dbReference type="ARBA" id="ARBA00011073"/>
    </source>
</evidence>
<evidence type="ECO:0000313" key="10">
    <source>
        <dbReference type="Proteomes" id="UP000281343"/>
    </source>
</evidence>
<dbReference type="PANTHER" id="PTHR43806:SF11">
    <property type="entry name" value="CEREVISIN-RELATED"/>
    <property type="match status" value="1"/>
</dbReference>
<comment type="caution">
    <text evidence="9">The sequence shown here is derived from an EMBL/GenBank/DDBJ whole genome shotgun (WGS) entry which is preliminary data.</text>
</comment>
<evidence type="ECO:0000256" key="7">
    <source>
        <dbReference type="SAM" id="SignalP"/>
    </source>
</evidence>
<dbReference type="Pfam" id="PF00082">
    <property type="entry name" value="Peptidase_S8"/>
    <property type="match status" value="1"/>
</dbReference>
<dbReference type="InterPro" id="IPR023828">
    <property type="entry name" value="Peptidase_S8_Ser-AS"/>
</dbReference>
<keyword evidence="3 5" id="KW-0378">Hydrolase</keyword>
<dbReference type="CDD" id="cd05561">
    <property type="entry name" value="Peptidases_S8_4"/>
    <property type="match status" value="1"/>
</dbReference>
<dbReference type="InterPro" id="IPR000209">
    <property type="entry name" value="Peptidase_S8/S53_dom"/>
</dbReference>
<reference evidence="9 10" key="1">
    <citation type="submission" date="2018-10" db="EMBL/GenBank/DDBJ databases">
        <authorList>
            <person name="Jung H.S."/>
            <person name="Jeon C.O."/>
        </authorList>
    </citation>
    <scope>NUCLEOTIDE SEQUENCE [LARGE SCALE GENOMIC DNA]</scope>
    <source>
        <strain evidence="9 10">MA-7-27</strain>
    </source>
</reference>
<evidence type="ECO:0000256" key="5">
    <source>
        <dbReference type="PROSITE-ProRule" id="PRU01240"/>
    </source>
</evidence>
<evidence type="ECO:0000256" key="4">
    <source>
        <dbReference type="ARBA" id="ARBA00022825"/>
    </source>
</evidence>
<dbReference type="Proteomes" id="UP000281343">
    <property type="component" value="Unassembled WGS sequence"/>
</dbReference>
<organism evidence="9 10">
    <name type="scientific">Rhodophyticola porphyridii</name>
    <dbReference type="NCBI Taxonomy" id="1852017"/>
    <lineage>
        <taxon>Bacteria</taxon>
        <taxon>Pseudomonadati</taxon>
        <taxon>Pseudomonadota</taxon>
        <taxon>Alphaproteobacteria</taxon>
        <taxon>Rhodobacterales</taxon>
        <taxon>Roseobacteraceae</taxon>
        <taxon>Rhodophyticola</taxon>
    </lineage>
</organism>
<dbReference type="PRINTS" id="PR00723">
    <property type="entry name" value="SUBTILISIN"/>
</dbReference>
<feature type="chain" id="PRO_5018333102" description="Peptidase S8/S53 domain-containing protein" evidence="7">
    <location>
        <begin position="23"/>
        <end position="407"/>
    </location>
</feature>
<protein>
    <recommendedName>
        <fullName evidence="8">Peptidase S8/S53 domain-containing protein</fullName>
    </recommendedName>
</protein>
<keyword evidence="4 5" id="KW-0720">Serine protease</keyword>
<dbReference type="OrthoDB" id="5405281at2"/>
<dbReference type="InterPro" id="IPR036852">
    <property type="entry name" value="Peptidase_S8/S53_dom_sf"/>
</dbReference>
<evidence type="ECO:0000256" key="2">
    <source>
        <dbReference type="ARBA" id="ARBA00022670"/>
    </source>
</evidence>
<dbReference type="RefSeq" id="WP_121898562.1">
    <property type="nucleotide sequence ID" value="NZ_RCNT01000006.1"/>
</dbReference>
<evidence type="ECO:0000256" key="6">
    <source>
        <dbReference type="SAM" id="MobiDB-lite"/>
    </source>
</evidence>
<dbReference type="SUPFAM" id="SSF52743">
    <property type="entry name" value="Subtilisin-like"/>
    <property type="match status" value="1"/>
</dbReference>
<dbReference type="PROSITE" id="PS51892">
    <property type="entry name" value="SUBTILASE"/>
    <property type="match status" value="1"/>
</dbReference>
<feature type="domain" description="Peptidase S8/S53" evidence="8">
    <location>
        <begin position="163"/>
        <end position="400"/>
    </location>
</feature>
<feature type="active site" description="Charge relay system" evidence="5">
    <location>
        <position position="355"/>
    </location>
</feature>
<name>A0A3L9YG06_9RHOB</name>
<gene>
    <name evidence="9" type="ORF">D9R08_13435</name>
</gene>
<keyword evidence="2 5" id="KW-0645">Protease</keyword>
<feature type="compositionally biased region" description="Basic and acidic residues" evidence="6">
    <location>
        <begin position="37"/>
        <end position="48"/>
    </location>
</feature>
<evidence type="ECO:0000259" key="8">
    <source>
        <dbReference type="Pfam" id="PF00082"/>
    </source>
</evidence>
<dbReference type="GO" id="GO:0006508">
    <property type="term" value="P:proteolysis"/>
    <property type="evidence" value="ECO:0007669"/>
    <property type="project" value="UniProtKB-KW"/>
</dbReference>
<feature type="active site" description="Charge relay system" evidence="5">
    <location>
        <position position="169"/>
    </location>
</feature>
<keyword evidence="10" id="KW-1185">Reference proteome</keyword>
<feature type="region of interest" description="Disordered" evidence="6">
    <location>
        <begin position="22"/>
        <end position="53"/>
    </location>
</feature>
<dbReference type="GO" id="GO:0004252">
    <property type="term" value="F:serine-type endopeptidase activity"/>
    <property type="evidence" value="ECO:0007669"/>
    <property type="project" value="UniProtKB-UniRule"/>
</dbReference>
<dbReference type="Gene3D" id="3.40.50.200">
    <property type="entry name" value="Peptidase S8/S53 domain"/>
    <property type="match status" value="1"/>
</dbReference>
<dbReference type="PANTHER" id="PTHR43806">
    <property type="entry name" value="PEPTIDASE S8"/>
    <property type="match status" value="1"/>
</dbReference>
<dbReference type="PROSITE" id="PS00138">
    <property type="entry name" value="SUBTILASE_SER"/>
    <property type="match status" value="1"/>
</dbReference>
<dbReference type="EMBL" id="RCNT01000006">
    <property type="protein sequence ID" value="RMA41850.1"/>
    <property type="molecule type" value="Genomic_DNA"/>
</dbReference>
<dbReference type="InterPro" id="IPR015500">
    <property type="entry name" value="Peptidase_S8_subtilisin-rel"/>
</dbReference>